<organism evidence="3 4">
    <name type="scientific">Nonomuraea polychroma</name>
    <dbReference type="NCBI Taxonomy" id="46176"/>
    <lineage>
        <taxon>Bacteria</taxon>
        <taxon>Bacillati</taxon>
        <taxon>Actinomycetota</taxon>
        <taxon>Actinomycetes</taxon>
        <taxon>Streptosporangiales</taxon>
        <taxon>Streptosporangiaceae</taxon>
        <taxon>Nonomuraea</taxon>
    </lineage>
</organism>
<keyword evidence="2" id="KW-1133">Transmembrane helix</keyword>
<evidence type="ECO:0000313" key="3">
    <source>
        <dbReference type="EMBL" id="RVX42707.1"/>
    </source>
</evidence>
<dbReference type="AlphaFoldDB" id="A0A438MAK8"/>
<reference evidence="3 4" key="1">
    <citation type="submission" date="2019-01" db="EMBL/GenBank/DDBJ databases">
        <title>Sequencing the genomes of 1000 actinobacteria strains.</title>
        <authorList>
            <person name="Klenk H.-P."/>
        </authorList>
    </citation>
    <scope>NUCLEOTIDE SEQUENCE [LARGE SCALE GENOMIC DNA]</scope>
    <source>
        <strain evidence="3 4">DSM 43925</strain>
    </source>
</reference>
<dbReference type="Proteomes" id="UP000284824">
    <property type="component" value="Unassembled WGS sequence"/>
</dbReference>
<feature type="compositionally biased region" description="Basic residues" evidence="1">
    <location>
        <begin position="160"/>
        <end position="169"/>
    </location>
</feature>
<name>A0A438MAK8_9ACTN</name>
<sequence>MPSGLRKAALITHVTCSVGWLGAVAAYTALDLVAVTSQEVATVRGGHLAMNLIVSYVIVPLALAALVTGLVQSLGTPWGLFRHYWVLAKLLLTVVATVVLLAETKTVAAMAEYAASTADPRGMPGTLPHSIGGLIVLLLITILSVVKPQGLTPYGWRKQQEHRRTKSKGRMAAAG</sequence>
<feature type="region of interest" description="Disordered" evidence="1">
    <location>
        <begin position="156"/>
        <end position="175"/>
    </location>
</feature>
<evidence type="ECO:0000256" key="2">
    <source>
        <dbReference type="SAM" id="Phobius"/>
    </source>
</evidence>
<keyword evidence="2" id="KW-0812">Transmembrane</keyword>
<feature type="transmembrane region" description="Helical" evidence="2">
    <location>
        <begin position="49"/>
        <end position="71"/>
    </location>
</feature>
<feature type="transmembrane region" description="Helical" evidence="2">
    <location>
        <begin position="83"/>
        <end position="102"/>
    </location>
</feature>
<evidence type="ECO:0000256" key="1">
    <source>
        <dbReference type="SAM" id="MobiDB-lite"/>
    </source>
</evidence>
<evidence type="ECO:0000313" key="4">
    <source>
        <dbReference type="Proteomes" id="UP000284824"/>
    </source>
</evidence>
<dbReference type="EMBL" id="SAUN01000001">
    <property type="protein sequence ID" value="RVX42707.1"/>
    <property type="molecule type" value="Genomic_DNA"/>
</dbReference>
<keyword evidence="4" id="KW-1185">Reference proteome</keyword>
<protein>
    <recommendedName>
        <fullName evidence="5">DUF2269 domain-containing protein</fullName>
    </recommendedName>
</protein>
<dbReference type="OrthoDB" id="8082651at2"/>
<feature type="transmembrane region" description="Helical" evidence="2">
    <location>
        <begin position="127"/>
        <end position="146"/>
    </location>
</feature>
<accession>A0A438MAK8</accession>
<comment type="caution">
    <text evidence="3">The sequence shown here is derived from an EMBL/GenBank/DDBJ whole genome shotgun (WGS) entry which is preliminary data.</text>
</comment>
<proteinExistence type="predicted"/>
<keyword evidence="2" id="KW-0472">Membrane</keyword>
<dbReference type="RefSeq" id="WP_127934753.1">
    <property type="nucleotide sequence ID" value="NZ_SAUN01000001.1"/>
</dbReference>
<gene>
    <name evidence="3" type="ORF">EDD27_5355</name>
</gene>
<evidence type="ECO:0008006" key="5">
    <source>
        <dbReference type="Google" id="ProtNLM"/>
    </source>
</evidence>